<dbReference type="PANTHER" id="PTHR30480">
    <property type="entry name" value="BETA-HEXOSAMINIDASE-RELATED"/>
    <property type="match status" value="1"/>
</dbReference>
<dbReference type="EMBL" id="CP130612">
    <property type="protein sequence ID" value="WKW11525.1"/>
    <property type="molecule type" value="Genomic_DNA"/>
</dbReference>
<evidence type="ECO:0000256" key="3">
    <source>
        <dbReference type="ARBA" id="ARBA00023295"/>
    </source>
</evidence>
<sequence>MHPFGALLIPELRWDRDHGFSHQQGLIDDALELGVGGFVIANGPKERVAELAASLQQASPHPLLIAANAERGAASALEGGTGLPPFAALGALRDEDVLRRAARLTARELRTAGVTWALAPCADLAVEPANPFIGARALHHDAQRVAEWVVAWIDAAQAEGVLATAMHLPGEGRARSDPAVGPSAIDAPGAGLWGTDLVPFRAAVDAGVATVLASAVSYPRLDTTGAEAACSRVILRELMRDELQFEGLLVAPPPSTAALRVRGDEGEVAAAMLAAGCDLLLAPHDVVGVHEAIERALDAGRLEWEALDASARRRAFWAAWGRGGVLREPTLDEVLWARQVSDTVVHAPRGVFANVGPVVDVILVDDDAPSSRADIAAFAPFLATLQAVGLGPRVVDGPTDEGRGAVCLAVRGAPAPGRGRAGYHTATRARVAELVQQARAARRSVVAVLFGPPALAEELPEVPNVICAWSADRAMQEAAARRLA</sequence>
<evidence type="ECO:0000313" key="7">
    <source>
        <dbReference type="Proteomes" id="UP001229955"/>
    </source>
</evidence>
<dbReference type="InterPro" id="IPR036881">
    <property type="entry name" value="Glyco_hydro_3_C_sf"/>
</dbReference>
<evidence type="ECO:0000256" key="1">
    <source>
        <dbReference type="ARBA" id="ARBA00005336"/>
    </source>
</evidence>
<dbReference type="GO" id="GO:0004553">
    <property type="term" value="F:hydrolase activity, hydrolyzing O-glycosyl compounds"/>
    <property type="evidence" value="ECO:0007669"/>
    <property type="project" value="InterPro"/>
</dbReference>
<keyword evidence="2" id="KW-0378">Hydrolase</keyword>
<dbReference type="Proteomes" id="UP001229955">
    <property type="component" value="Chromosome"/>
</dbReference>
<organism evidence="5">
    <name type="scientific">Pseudogemmatithrix spongiicola</name>
    <dbReference type="NCBI Taxonomy" id="3062599"/>
    <lineage>
        <taxon>Bacteria</taxon>
        <taxon>Pseudomonadati</taxon>
        <taxon>Gemmatimonadota</taxon>
        <taxon>Gemmatimonadia</taxon>
        <taxon>Gemmatimonadales</taxon>
        <taxon>Gemmatimonadaceae</taxon>
        <taxon>Pseudogemmatithrix</taxon>
    </lineage>
</organism>
<dbReference type="SUPFAM" id="SSF51445">
    <property type="entry name" value="(Trans)glycosidases"/>
    <property type="match status" value="1"/>
</dbReference>
<reference evidence="5" key="1">
    <citation type="submission" date="2023-07" db="EMBL/GenBank/DDBJ databases">
        <authorList>
            <person name="Haufschild T."/>
            <person name="Kallscheuer N."/>
            <person name="Hammer J."/>
            <person name="Kohn T."/>
            <person name="Kabuu M."/>
            <person name="Jogler M."/>
            <person name="Wohfarth N."/>
            <person name="Heuer A."/>
            <person name="Rohde M."/>
            <person name="van Teeseling M.C.F."/>
            <person name="Jogler C."/>
        </authorList>
    </citation>
    <scope>NUCLEOTIDE SEQUENCE</scope>
    <source>
        <strain evidence="5">Strain 138</strain>
        <strain evidence="6">Strain 318</strain>
    </source>
</reference>
<dbReference type="GO" id="GO:0009254">
    <property type="term" value="P:peptidoglycan turnover"/>
    <property type="evidence" value="ECO:0007669"/>
    <property type="project" value="TreeGrafter"/>
</dbReference>
<dbReference type="InterPro" id="IPR017853">
    <property type="entry name" value="GH"/>
</dbReference>
<dbReference type="AlphaFoldDB" id="A0AA49JTB5"/>
<keyword evidence="3" id="KW-0326">Glycosidase</keyword>
<evidence type="ECO:0000313" key="5">
    <source>
        <dbReference type="EMBL" id="WKW11525.1"/>
    </source>
</evidence>
<dbReference type="RefSeq" id="WP_367887223.1">
    <property type="nucleotide sequence ID" value="NZ_CP130612.1"/>
</dbReference>
<evidence type="ECO:0000313" key="6">
    <source>
        <dbReference type="EMBL" id="WKW14435.1"/>
    </source>
</evidence>
<dbReference type="InterPro" id="IPR050226">
    <property type="entry name" value="NagZ_Beta-hexosaminidase"/>
</dbReference>
<protein>
    <recommendedName>
        <fullName evidence="4">Glycoside hydrolase family 3 N-terminal domain-containing protein</fullName>
    </recommendedName>
</protein>
<accession>A0AA49JTB5</accession>
<dbReference type="KEGG" id="pspc:Strain318_000780"/>
<evidence type="ECO:0000256" key="2">
    <source>
        <dbReference type="ARBA" id="ARBA00022801"/>
    </source>
</evidence>
<accession>A0AA49JYY3</accession>
<feature type="domain" description="Glycoside hydrolase family 3 N-terminal" evidence="4">
    <location>
        <begin position="35"/>
        <end position="313"/>
    </location>
</feature>
<proteinExistence type="inferred from homology"/>
<dbReference type="Gene3D" id="3.40.50.1700">
    <property type="entry name" value="Glycoside hydrolase family 3 C-terminal domain"/>
    <property type="match status" value="1"/>
</dbReference>
<dbReference type="InterPro" id="IPR036962">
    <property type="entry name" value="Glyco_hydro_3_N_sf"/>
</dbReference>
<evidence type="ECO:0000259" key="4">
    <source>
        <dbReference type="Pfam" id="PF00933"/>
    </source>
</evidence>
<gene>
    <name evidence="5" type="ORF">Strain138_000780</name>
    <name evidence="6" type="ORF">Strain318_000780</name>
</gene>
<dbReference type="Gene3D" id="3.20.20.300">
    <property type="entry name" value="Glycoside hydrolase, family 3, N-terminal domain"/>
    <property type="match status" value="1"/>
</dbReference>
<dbReference type="GO" id="GO:0005975">
    <property type="term" value="P:carbohydrate metabolic process"/>
    <property type="evidence" value="ECO:0007669"/>
    <property type="project" value="InterPro"/>
</dbReference>
<comment type="similarity">
    <text evidence="1">Belongs to the glycosyl hydrolase 3 family.</text>
</comment>
<dbReference type="InterPro" id="IPR001764">
    <property type="entry name" value="Glyco_hydro_3_N"/>
</dbReference>
<dbReference type="PANTHER" id="PTHR30480:SF16">
    <property type="entry name" value="GLYCOSIDE HYDROLASE FAMILY 3 DOMAIN PROTEIN"/>
    <property type="match status" value="1"/>
</dbReference>
<keyword evidence="7" id="KW-1185">Reference proteome</keyword>
<dbReference type="EMBL" id="CP130613">
    <property type="protein sequence ID" value="WKW14435.1"/>
    <property type="molecule type" value="Genomic_DNA"/>
</dbReference>
<name>A0AA49JTB5_9BACT</name>
<dbReference type="Pfam" id="PF00933">
    <property type="entry name" value="Glyco_hydro_3"/>
    <property type="match status" value="1"/>
</dbReference>